<dbReference type="InterPro" id="IPR004556">
    <property type="entry name" value="HemK-like"/>
</dbReference>
<dbReference type="PROSITE" id="PS00092">
    <property type="entry name" value="N6_MTASE"/>
    <property type="match status" value="1"/>
</dbReference>
<evidence type="ECO:0000256" key="3">
    <source>
        <dbReference type="ARBA" id="ARBA00022691"/>
    </source>
</evidence>
<gene>
    <name evidence="5" type="primary">prmC</name>
    <name evidence="8" type="ORF">YH66_06470</name>
</gene>
<evidence type="ECO:0000256" key="4">
    <source>
        <dbReference type="ARBA" id="ARBA00048391"/>
    </source>
</evidence>
<evidence type="ECO:0000256" key="5">
    <source>
        <dbReference type="HAMAP-Rule" id="MF_02126"/>
    </source>
</evidence>
<dbReference type="EC" id="2.1.1.297" evidence="5"/>
<reference evidence="8 9" key="1">
    <citation type="submission" date="2015-04" db="EMBL/GenBank/DDBJ databases">
        <title>Complete Genome Sequence of Brevibacterium flavum ATCC 15168.</title>
        <authorList>
            <person name="Ahn J."/>
            <person name="Park G."/>
            <person name="Jeon W."/>
            <person name="Jang Y."/>
            <person name="Jang M."/>
            <person name="Lee H."/>
            <person name="Lee H."/>
        </authorList>
    </citation>
    <scope>NUCLEOTIDE SEQUENCE [LARGE SCALE GENOMIC DNA]</scope>
    <source>
        <strain evidence="8 9">ATCC 15168</strain>
    </source>
</reference>
<comment type="catalytic activity">
    <reaction evidence="4 5">
        <text>L-glutaminyl-[peptide chain release factor] + S-adenosyl-L-methionine = N(5)-methyl-L-glutaminyl-[peptide chain release factor] + S-adenosyl-L-homocysteine + H(+)</text>
        <dbReference type="Rhea" id="RHEA:42896"/>
        <dbReference type="Rhea" id="RHEA-COMP:10271"/>
        <dbReference type="Rhea" id="RHEA-COMP:10272"/>
        <dbReference type="ChEBI" id="CHEBI:15378"/>
        <dbReference type="ChEBI" id="CHEBI:30011"/>
        <dbReference type="ChEBI" id="CHEBI:57856"/>
        <dbReference type="ChEBI" id="CHEBI:59789"/>
        <dbReference type="ChEBI" id="CHEBI:61891"/>
        <dbReference type="EC" id="2.1.1.297"/>
    </reaction>
</comment>
<feature type="domain" description="Methyltransferase small" evidence="6">
    <location>
        <begin position="110"/>
        <end position="194"/>
    </location>
</feature>
<dbReference type="GO" id="GO:0003676">
    <property type="term" value="F:nucleic acid binding"/>
    <property type="evidence" value="ECO:0007669"/>
    <property type="project" value="InterPro"/>
</dbReference>
<dbReference type="InterPro" id="IPR019874">
    <property type="entry name" value="RF_methyltr_PrmC"/>
</dbReference>
<keyword evidence="9" id="KW-1185">Reference proteome</keyword>
<dbReference type="InterPro" id="IPR040758">
    <property type="entry name" value="PrmC_N"/>
</dbReference>
<dbReference type="Gene3D" id="3.40.50.150">
    <property type="entry name" value="Vaccinia Virus protein VP39"/>
    <property type="match status" value="1"/>
</dbReference>
<feature type="binding site" evidence="5">
    <location>
        <position position="141"/>
    </location>
    <ligand>
        <name>S-adenosyl-L-methionine</name>
        <dbReference type="ChEBI" id="CHEBI:59789"/>
    </ligand>
</feature>
<organism evidence="8 9">
    <name type="scientific">[Brevibacterium] flavum</name>
    <dbReference type="NCBI Taxonomy" id="92706"/>
    <lineage>
        <taxon>Bacteria</taxon>
        <taxon>Bacillati</taxon>
        <taxon>Actinomycetota</taxon>
        <taxon>Actinomycetes</taxon>
        <taxon>Mycobacteriales</taxon>
        <taxon>Corynebacteriaceae</taxon>
        <taxon>Corynebacterium</taxon>
    </lineage>
</organism>
<keyword evidence="2 5" id="KW-0808">Transferase</keyword>
<dbReference type="AlphaFoldDB" id="A0A0F6WQH5"/>
<dbReference type="SUPFAM" id="SSF53335">
    <property type="entry name" value="S-adenosyl-L-methionine-dependent methyltransferases"/>
    <property type="match status" value="1"/>
</dbReference>
<evidence type="ECO:0000256" key="1">
    <source>
        <dbReference type="ARBA" id="ARBA00022603"/>
    </source>
</evidence>
<dbReference type="InterPro" id="IPR050320">
    <property type="entry name" value="N5-glutamine_MTase"/>
</dbReference>
<feature type="domain" description="Release factor glutamine methyltransferase N-terminal" evidence="7">
    <location>
        <begin position="6"/>
        <end position="72"/>
    </location>
</feature>
<feature type="binding site" evidence="5">
    <location>
        <position position="187"/>
    </location>
    <ligand>
        <name>S-adenosyl-L-methionine</name>
        <dbReference type="ChEBI" id="CHEBI:59789"/>
    </ligand>
</feature>
<dbReference type="InterPro" id="IPR029063">
    <property type="entry name" value="SAM-dependent_MTases_sf"/>
</dbReference>
<dbReference type="CDD" id="cd02440">
    <property type="entry name" value="AdoMet_MTases"/>
    <property type="match status" value="1"/>
</dbReference>
<dbReference type="HOGENOM" id="CLU_018398_4_0_11"/>
<sequence>MLTLGEALRDATATLERAGVASPLVDARLIAAHLLGCGPLEIALRMRDEVPAGFAAAVERRARREPLQHILGTAPMGPLDLHVGPGVFIPRPETEVLADWAVRQVAGDVEKRKIVDLCTGSGALAAYIGHALIDATLYAVELDPGAATWAQRNFDEFAPQVKLIHGDVTDPTLLAEVHGTIDLVVSNPPYVPESDDLDPEVYQDPHMAVFSGADGMDVINKMVHLIFNLLKSGGAVGIEHDDTTSDAVRQVFSQHGGFGTIEVLHDLTGRARFVTARKL</sequence>
<dbReference type="Pfam" id="PF17827">
    <property type="entry name" value="PrmC_N"/>
    <property type="match status" value="1"/>
</dbReference>
<evidence type="ECO:0000256" key="2">
    <source>
        <dbReference type="ARBA" id="ARBA00022679"/>
    </source>
</evidence>
<dbReference type="InterPro" id="IPR007848">
    <property type="entry name" value="Small_mtfrase_dom"/>
</dbReference>
<comment type="similarity">
    <text evidence="5">Belongs to the protein N5-glutamine methyltransferase family. PrmC subfamily.</text>
</comment>
<dbReference type="Proteomes" id="UP000034037">
    <property type="component" value="Chromosome"/>
</dbReference>
<evidence type="ECO:0000313" key="9">
    <source>
        <dbReference type="Proteomes" id="UP000034037"/>
    </source>
</evidence>
<proteinExistence type="inferred from homology"/>
<dbReference type="GO" id="GO:0032259">
    <property type="term" value="P:methylation"/>
    <property type="evidence" value="ECO:0007669"/>
    <property type="project" value="UniProtKB-KW"/>
</dbReference>
<dbReference type="Pfam" id="PF05175">
    <property type="entry name" value="MTS"/>
    <property type="match status" value="1"/>
</dbReference>
<keyword evidence="3 5" id="KW-0949">S-adenosyl-L-methionine</keyword>
<dbReference type="EMBL" id="CP011309">
    <property type="protein sequence ID" value="AKF27223.1"/>
    <property type="molecule type" value="Genomic_DNA"/>
</dbReference>
<dbReference type="NCBIfam" id="TIGR03534">
    <property type="entry name" value="RF_mod_PrmC"/>
    <property type="match status" value="1"/>
</dbReference>
<accession>A0A0F6WQH5</accession>
<dbReference type="PATRIC" id="fig|92706.3.peg.1344"/>
<comment type="function">
    <text evidence="5">Methylates the class 1 translation termination release factors RF1/PrfA and RF2/PrfB on the glutamine residue of the universally conserved GGQ motif.</text>
</comment>
<dbReference type="GO" id="GO:0102559">
    <property type="term" value="F:peptide chain release factor N(5)-glutamine methyltransferase activity"/>
    <property type="evidence" value="ECO:0007669"/>
    <property type="project" value="UniProtKB-EC"/>
</dbReference>
<dbReference type="PANTHER" id="PTHR18895">
    <property type="entry name" value="HEMK METHYLTRANSFERASE"/>
    <property type="match status" value="1"/>
</dbReference>
<dbReference type="Gene3D" id="1.10.8.10">
    <property type="entry name" value="DNA helicase RuvA subunit, C-terminal domain"/>
    <property type="match status" value="1"/>
</dbReference>
<protein>
    <recommendedName>
        <fullName evidence="5">Release factor glutamine methyltransferase</fullName>
        <shortName evidence="5">RF MTase</shortName>
        <ecNumber evidence="5">2.1.1.297</ecNumber>
    </recommendedName>
    <alternativeName>
        <fullName evidence="5">N5-glutamine methyltransferase PrmC</fullName>
    </alternativeName>
    <alternativeName>
        <fullName evidence="5">Protein-(glutamine-N5) MTase PrmC</fullName>
    </alternativeName>
    <alternativeName>
        <fullName evidence="5">Protein-glutamine N-methyltransferase PrmC</fullName>
    </alternativeName>
</protein>
<dbReference type="HAMAP" id="MF_02126">
    <property type="entry name" value="RF_methyltr_PrmC"/>
    <property type="match status" value="1"/>
</dbReference>
<dbReference type="InterPro" id="IPR002052">
    <property type="entry name" value="DNA_methylase_N6_adenine_CS"/>
</dbReference>
<dbReference type="PANTHER" id="PTHR18895:SF74">
    <property type="entry name" value="MTRF1L RELEASE FACTOR GLUTAMINE METHYLTRANSFERASE"/>
    <property type="match status" value="1"/>
</dbReference>
<comment type="caution">
    <text evidence="5">Lacks conserved residue(s) required for the propagation of feature annotation.</text>
</comment>
<feature type="binding site" evidence="5">
    <location>
        <begin position="187"/>
        <end position="190"/>
    </location>
    <ligand>
        <name>substrate</name>
    </ligand>
</feature>
<dbReference type="RefSeq" id="WP_046552182.1">
    <property type="nucleotide sequence ID" value="NZ_CP011309.1"/>
</dbReference>
<name>A0A0F6WQH5_9CORY</name>
<keyword evidence="1 5" id="KW-0489">Methyltransferase</keyword>
<evidence type="ECO:0000313" key="8">
    <source>
        <dbReference type="EMBL" id="AKF27223.1"/>
    </source>
</evidence>
<evidence type="ECO:0000259" key="7">
    <source>
        <dbReference type="Pfam" id="PF17827"/>
    </source>
</evidence>
<dbReference type="NCBIfam" id="TIGR00536">
    <property type="entry name" value="hemK_fam"/>
    <property type="match status" value="1"/>
</dbReference>
<evidence type="ECO:0000259" key="6">
    <source>
        <dbReference type="Pfam" id="PF05175"/>
    </source>
</evidence>